<feature type="signal peptide" evidence="2">
    <location>
        <begin position="1"/>
        <end position="33"/>
    </location>
</feature>
<feature type="domain" description="SAF" evidence="3">
    <location>
        <begin position="39"/>
        <end position="101"/>
    </location>
</feature>
<dbReference type="SMART" id="SM00858">
    <property type="entry name" value="SAF"/>
    <property type="match status" value="1"/>
</dbReference>
<evidence type="ECO:0000256" key="2">
    <source>
        <dbReference type="SAM" id="SignalP"/>
    </source>
</evidence>
<dbReference type="EMBL" id="BAAAPY010000001">
    <property type="protein sequence ID" value="GAA2071917.1"/>
    <property type="molecule type" value="Genomic_DNA"/>
</dbReference>
<sequence>MDRLRRVFFDHRRLLASVLVALAVLSAVSAVRADAPPSTGLLVAARDLPSGSTLAADDVTEVRVDPRAVPDGATTSADTLPGSQVAGPMRRGEAFTDARLLGPGVLSGRPAGTVVATVRVADPLEVQALSVGDLADVVAVTRARDGAGARGVVVGEGLEVVATTTDTGDPTAPATVRVLTDREGAAALAAASEDARLSVVATAPTGIGQQ</sequence>
<dbReference type="InterPro" id="IPR013974">
    <property type="entry name" value="SAF"/>
</dbReference>
<gene>
    <name evidence="4" type="ORF">GCM10009821_07380</name>
</gene>
<evidence type="ECO:0000313" key="5">
    <source>
        <dbReference type="Proteomes" id="UP001501480"/>
    </source>
</evidence>
<evidence type="ECO:0000256" key="1">
    <source>
        <dbReference type="SAM" id="MobiDB-lite"/>
    </source>
</evidence>
<reference evidence="4 5" key="1">
    <citation type="journal article" date="2019" name="Int. J. Syst. Evol. Microbiol.">
        <title>The Global Catalogue of Microorganisms (GCM) 10K type strain sequencing project: providing services to taxonomists for standard genome sequencing and annotation.</title>
        <authorList>
            <consortium name="The Broad Institute Genomics Platform"/>
            <consortium name="The Broad Institute Genome Sequencing Center for Infectious Disease"/>
            <person name="Wu L."/>
            <person name="Ma J."/>
        </authorList>
    </citation>
    <scope>NUCLEOTIDE SEQUENCE [LARGE SCALE GENOMIC DNA]</scope>
    <source>
        <strain evidence="4 5">JCM 15749</strain>
    </source>
</reference>
<keyword evidence="2" id="KW-0732">Signal</keyword>
<dbReference type="Pfam" id="PF08666">
    <property type="entry name" value="SAF"/>
    <property type="match status" value="1"/>
</dbReference>
<name>A0ABN2VTL5_9ACTN</name>
<keyword evidence="5" id="KW-1185">Reference proteome</keyword>
<protein>
    <recommendedName>
        <fullName evidence="3">SAF domain-containing protein</fullName>
    </recommendedName>
</protein>
<dbReference type="CDD" id="cd11614">
    <property type="entry name" value="SAF_CpaB_FlgA_like"/>
    <property type="match status" value="1"/>
</dbReference>
<proteinExistence type="predicted"/>
<organism evidence="4 5">
    <name type="scientific">Aeromicrobium halocynthiae</name>
    <dbReference type="NCBI Taxonomy" id="560557"/>
    <lineage>
        <taxon>Bacteria</taxon>
        <taxon>Bacillati</taxon>
        <taxon>Actinomycetota</taxon>
        <taxon>Actinomycetes</taxon>
        <taxon>Propionibacteriales</taxon>
        <taxon>Nocardioidaceae</taxon>
        <taxon>Aeromicrobium</taxon>
    </lineage>
</organism>
<dbReference type="Proteomes" id="UP001501480">
    <property type="component" value="Unassembled WGS sequence"/>
</dbReference>
<evidence type="ECO:0000259" key="3">
    <source>
        <dbReference type="SMART" id="SM00858"/>
    </source>
</evidence>
<comment type="caution">
    <text evidence="4">The sequence shown here is derived from an EMBL/GenBank/DDBJ whole genome shotgun (WGS) entry which is preliminary data.</text>
</comment>
<accession>A0ABN2VTL5</accession>
<feature type="compositionally biased region" description="Polar residues" evidence="1">
    <location>
        <begin position="73"/>
        <end position="82"/>
    </location>
</feature>
<evidence type="ECO:0000313" key="4">
    <source>
        <dbReference type="EMBL" id="GAA2071917.1"/>
    </source>
</evidence>
<feature type="region of interest" description="Disordered" evidence="1">
    <location>
        <begin position="67"/>
        <end position="88"/>
    </location>
</feature>
<dbReference type="RefSeq" id="WP_344324460.1">
    <property type="nucleotide sequence ID" value="NZ_BAAAPY010000001.1"/>
</dbReference>
<feature type="chain" id="PRO_5045083369" description="SAF domain-containing protein" evidence="2">
    <location>
        <begin position="34"/>
        <end position="210"/>
    </location>
</feature>